<dbReference type="Gene3D" id="3.10.20.70">
    <property type="entry name" value="Glutamine synthetase, N-terminal domain"/>
    <property type="match status" value="1"/>
</dbReference>
<evidence type="ECO:0000256" key="10">
    <source>
        <dbReference type="ARBA" id="ARBA00022840"/>
    </source>
</evidence>
<dbReference type="Proteomes" id="UP000604765">
    <property type="component" value="Unassembled WGS sequence"/>
</dbReference>
<evidence type="ECO:0000313" key="20">
    <source>
        <dbReference type="Proteomes" id="UP000604765"/>
    </source>
</evidence>
<dbReference type="InterPro" id="IPR027302">
    <property type="entry name" value="Gln_synth_N_conserv_site"/>
</dbReference>
<dbReference type="InterPro" id="IPR008146">
    <property type="entry name" value="Gln_synth_cat_dom"/>
</dbReference>
<evidence type="ECO:0000256" key="6">
    <source>
        <dbReference type="ARBA" id="ARBA00022490"/>
    </source>
</evidence>
<dbReference type="SUPFAM" id="SSF55931">
    <property type="entry name" value="Glutamine synthetase/guanido kinase"/>
    <property type="match status" value="1"/>
</dbReference>
<dbReference type="Pfam" id="PF03951">
    <property type="entry name" value="Gln-synt_N"/>
    <property type="match status" value="1"/>
</dbReference>
<dbReference type="PROSITE" id="PS00181">
    <property type="entry name" value="GLNA_ATP"/>
    <property type="match status" value="1"/>
</dbReference>
<dbReference type="InterPro" id="IPR036651">
    <property type="entry name" value="Gln_synt_N_sf"/>
</dbReference>
<evidence type="ECO:0000256" key="9">
    <source>
        <dbReference type="ARBA" id="ARBA00022741"/>
    </source>
</evidence>
<reference evidence="19 20" key="1">
    <citation type="journal article" date="2021" name="Int. J. Syst. Evol. Microbiol.">
        <title>Lentilactobacillus fungorum sp. nov., isolated from spent mushroom substrates.</title>
        <authorList>
            <person name="Tohno M."/>
            <person name="Tanizawa Y."/>
            <person name="Kojima Y."/>
            <person name="Sakamoto M."/>
            <person name="Ohkuma M."/>
            <person name="Kobayashi H."/>
        </authorList>
    </citation>
    <scope>NUCLEOTIDE SEQUENCE [LARGE SCALE GENOMIC DNA]</scope>
    <source>
        <strain evidence="19 20">YK48G</strain>
    </source>
</reference>
<evidence type="ECO:0000256" key="5">
    <source>
        <dbReference type="ARBA" id="ARBA00021364"/>
    </source>
</evidence>
<keyword evidence="6 15" id="KW-0963">Cytoplasm</keyword>
<evidence type="ECO:0000256" key="16">
    <source>
        <dbReference type="RuleBase" id="RU004356"/>
    </source>
</evidence>
<dbReference type="InterPro" id="IPR014746">
    <property type="entry name" value="Gln_synth/guanido_kin_cat_dom"/>
</dbReference>
<dbReference type="PROSITE" id="PS00182">
    <property type="entry name" value="GLNA_ADENYLATION"/>
    <property type="match status" value="1"/>
</dbReference>
<evidence type="ECO:0000256" key="4">
    <source>
        <dbReference type="ARBA" id="ARBA00012937"/>
    </source>
</evidence>
<dbReference type="PROSITE" id="PS00180">
    <property type="entry name" value="GLNA_1"/>
    <property type="match status" value="1"/>
</dbReference>
<comment type="similarity">
    <text evidence="3 13 14">Belongs to the glutamine synthetase family.</text>
</comment>
<dbReference type="NCBIfam" id="TIGR00653">
    <property type="entry name" value="GlnA"/>
    <property type="match status" value="1"/>
</dbReference>
<dbReference type="InterPro" id="IPR008147">
    <property type="entry name" value="Gln_synt_N"/>
</dbReference>
<dbReference type="InterPro" id="IPR027303">
    <property type="entry name" value="Gln_synth_gly_rich_site"/>
</dbReference>
<evidence type="ECO:0000259" key="18">
    <source>
        <dbReference type="PROSITE" id="PS51987"/>
    </source>
</evidence>
<dbReference type="EC" id="6.3.1.2" evidence="4 16"/>
<keyword evidence="20" id="KW-1185">Reference proteome</keyword>
<evidence type="ECO:0000256" key="15">
    <source>
        <dbReference type="RuleBase" id="RU000387"/>
    </source>
</evidence>
<keyword evidence="10 16" id="KW-0067">ATP-binding</keyword>
<comment type="cofactor">
    <cofactor evidence="1">
        <name>Mg(2+)</name>
        <dbReference type="ChEBI" id="CHEBI:18420"/>
    </cofactor>
</comment>
<dbReference type="PROSITE" id="PS51987">
    <property type="entry name" value="GS_CATALYTIC"/>
    <property type="match status" value="1"/>
</dbReference>
<comment type="caution">
    <text evidence="19">The sequence shown here is derived from an EMBL/GenBank/DDBJ whole genome shotgun (WGS) entry which is preliminary data.</text>
</comment>
<evidence type="ECO:0000256" key="12">
    <source>
        <dbReference type="ARBA" id="ARBA00049436"/>
    </source>
</evidence>
<evidence type="ECO:0000259" key="17">
    <source>
        <dbReference type="PROSITE" id="PS51986"/>
    </source>
</evidence>
<evidence type="ECO:0000256" key="1">
    <source>
        <dbReference type="ARBA" id="ARBA00001946"/>
    </source>
</evidence>
<dbReference type="InterPro" id="IPR004809">
    <property type="entry name" value="Gln_synth_I"/>
</dbReference>
<dbReference type="SMART" id="SM01230">
    <property type="entry name" value="Gln-synt_C"/>
    <property type="match status" value="1"/>
</dbReference>
<feature type="domain" description="GS beta-grasp" evidence="17">
    <location>
        <begin position="19"/>
        <end position="104"/>
    </location>
</feature>
<evidence type="ECO:0000256" key="11">
    <source>
        <dbReference type="ARBA" id="ARBA00022842"/>
    </source>
</evidence>
<evidence type="ECO:0000256" key="8">
    <source>
        <dbReference type="ARBA" id="ARBA00022723"/>
    </source>
</evidence>
<keyword evidence="11" id="KW-0460">Magnesium</keyword>
<dbReference type="PROSITE" id="PS51986">
    <property type="entry name" value="GS_BETA_GRASP"/>
    <property type="match status" value="1"/>
</dbReference>
<dbReference type="PANTHER" id="PTHR43785:SF12">
    <property type="entry name" value="TYPE-1 GLUTAMINE SYNTHETASE 2"/>
    <property type="match status" value="1"/>
</dbReference>
<proteinExistence type="inferred from homology"/>
<protein>
    <recommendedName>
        <fullName evidence="5 16">Glutamine synthetase</fullName>
        <ecNumber evidence="4 16">6.3.1.2</ecNumber>
    </recommendedName>
</protein>
<accession>A0ABQ3VYY2</accession>
<evidence type="ECO:0000256" key="13">
    <source>
        <dbReference type="PROSITE-ProRule" id="PRU01330"/>
    </source>
</evidence>
<dbReference type="RefSeq" id="WP_203628933.1">
    <property type="nucleotide sequence ID" value="NZ_BNJR01000004.1"/>
</dbReference>
<comment type="subcellular location">
    <subcellularLocation>
        <location evidence="2 15">Cytoplasm</location>
    </subcellularLocation>
</comment>
<gene>
    <name evidence="19" type="primary">glnA_1</name>
    <name evidence="19" type="ORF">YK48G_03040</name>
</gene>
<dbReference type="Gene3D" id="3.30.590.10">
    <property type="entry name" value="Glutamine synthetase/guanido kinase, catalytic domain"/>
    <property type="match status" value="1"/>
</dbReference>
<name>A0ABQ3VYY2_9LACO</name>
<evidence type="ECO:0000256" key="3">
    <source>
        <dbReference type="ARBA" id="ARBA00009897"/>
    </source>
</evidence>
<evidence type="ECO:0000256" key="2">
    <source>
        <dbReference type="ARBA" id="ARBA00004496"/>
    </source>
</evidence>
<comment type="subunit">
    <text evidence="15">Oligomer of 12 subunits arranged in the form of two hexagons.</text>
</comment>
<keyword evidence="7 16" id="KW-0436">Ligase</keyword>
<dbReference type="PANTHER" id="PTHR43785">
    <property type="entry name" value="GAMMA-GLUTAMYLPUTRESCINE SYNTHETASE"/>
    <property type="match status" value="1"/>
</dbReference>
<evidence type="ECO:0000256" key="14">
    <source>
        <dbReference type="RuleBase" id="RU000384"/>
    </source>
</evidence>
<dbReference type="SUPFAM" id="SSF54368">
    <property type="entry name" value="Glutamine synthetase, N-terminal domain"/>
    <property type="match status" value="1"/>
</dbReference>
<dbReference type="Pfam" id="PF00120">
    <property type="entry name" value="Gln-synt_C"/>
    <property type="match status" value="1"/>
</dbReference>
<sequence length="447" mass="50719">MATKHNYTKDDIRKMVKEEDVKFLRLMFTDLFGTIKNVEIPIGQLDKLLDNKLMFDGSSIEGFVRIEESDMYLYPDLSTWMIFPWSTDRGKIARVICEVYTPDGNPFEADPRNNLIRVLGDMKKAGFTAFNIGPEPEFFLFKMGENGEPTLHLNDKGSYFDMAPMDLGENCRREIVLTLEEMGFDVEAAHHEVAPGQHEIDFKYADALAAADNIQTFKLVVKTVARKYGLYATFMPKPLSGINGSGMHINMSLFNDTGNTFYDKDGKLELSQEAYYFLGGLLKHARSFTAVCNPIVNSYKRLVPGYEAPVYVAWSGSNRSPLIRIPSARGNSTRLELRSVDPAANPYLAIATVLEAGLDGLRNKIEPEHSVDRNIYRMNSDELAESHIQNLPDTLHNALKDLSADETMKKALGSRLYHSFIEAKNLEYDSYRTQVSGWERDQYLEKY</sequence>
<evidence type="ECO:0000313" key="19">
    <source>
        <dbReference type="EMBL" id="GHP12879.1"/>
    </source>
</evidence>
<feature type="domain" description="GS catalytic" evidence="18">
    <location>
        <begin position="111"/>
        <end position="447"/>
    </location>
</feature>
<evidence type="ECO:0000256" key="7">
    <source>
        <dbReference type="ARBA" id="ARBA00022598"/>
    </source>
</evidence>
<dbReference type="EMBL" id="BNJR01000004">
    <property type="protein sequence ID" value="GHP12879.1"/>
    <property type="molecule type" value="Genomic_DNA"/>
</dbReference>
<keyword evidence="8" id="KW-0479">Metal-binding</keyword>
<organism evidence="19 20">
    <name type="scientific">Lentilactobacillus fungorum</name>
    <dbReference type="NCBI Taxonomy" id="2201250"/>
    <lineage>
        <taxon>Bacteria</taxon>
        <taxon>Bacillati</taxon>
        <taxon>Bacillota</taxon>
        <taxon>Bacilli</taxon>
        <taxon>Lactobacillales</taxon>
        <taxon>Lactobacillaceae</taxon>
        <taxon>Lentilactobacillus</taxon>
    </lineage>
</organism>
<keyword evidence="9 16" id="KW-0547">Nucleotide-binding</keyword>
<comment type="catalytic activity">
    <reaction evidence="12 16">
        <text>L-glutamate + NH4(+) + ATP = L-glutamine + ADP + phosphate + H(+)</text>
        <dbReference type="Rhea" id="RHEA:16169"/>
        <dbReference type="ChEBI" id="CHEBI:15378"/>
        <dbReference type="ChEBI" id="CHEBI:28938"/>
        <dbReference type="ChEBI" id="CHEBI:29985"/>
        <dbReference type="ChEBI" id="CHEBI:30616"/>
        <dbReference type="ChEBI" id="CHEBI:43474"/>
        <dbReference type="ChEBI" id="CHEBI:58359"/>
        <dbReference type="ChEBI" id="CHEBI:456216"/>
        <dbReference type="EC" id="6.3.1.2"/>
    </reaction>
</comment>
<dbReference type="InterPro" id="IPR001637">
    <property type="entry name" value="Gln_synth_I_adenylation_site"/>
</dbReference>